<reference evidence="2 3" key="1">
    <citation type="submission" date="2021-03" db="EMBL/GenBank/DDBJ databases">
        <title>Flavobacterium Flabelliformis Sp. Nov. And Flavobacterium Geliluteum Sp. Nov., Two Novel Multidrug Resistant Psychrophilic Species Isolated From Antarctica.</title>
        <authorList>
            <person name="Kralova S."/>
            <person name="Busse H.J."/>
            <person name="Bezdicek M."/>
            <person name="Nykrynova M."/>
            <person name="Kroupova E."/>
            <person name="Krsek D."/>
            <person name="Sedlacek I."/>
        </authorList>
    </citation>
    <scope>NUCLEOTIDE SEQUENCE [LARGE SCALE GENOMIC DNA]</scope>
    <source>
        <strain evidence="2 3">P7388</strain>
    </source>
</reference>
<accession>A0A940XFA0</accession>
<dbReference type="AlphaFoldDB" id="A0A940XFA0"/>
<dbReference type="SUPFAM" id="SSF51905">
    <property type="entry name" value="FAD/NAD(P)-binding domain"/>
    <property type="match status" value="1"/>
</dbReference>
<evidence type="ECO:0000313" key="2">
    <source>
        <dbReference type="EMBL" id="MBP4138665.1"/>
    </source>
</evidence>
<sequence length="399" mass="45056">MNLRSTETFWPLKNALENSYPSLESDARADILIIGGGITGALIAYQLINEGKKIILVDKRDICNGSTAASTALLQYEIDVALHELIKIRGLECAVDSYKNGKKAIFDLREIIDTIKSDCHFEFKKSIYFCSSEKDVPFLKAEFEARKENGFVVKWLEKADLKELGLNALAAIESSTAAVMDPYKLAQDLLVYCQQNGMQIYDRTRISSIEDHKGKLIATTEDKKNITANNIIHCSGYESTETLKEKVVDLKSTYVITSESLIDLPDAFKNSIFWDTADPYLYFRATADNRIIAGGGDEDFKDPVKRDKLLPQKEQYLLKQFKLKFPEINFKIDYSWAGTFGETKDGLPYFGKPDPKRNEHYILGFGGNGITFSVLGMNSIAASIKNEKHQDLEYYKFGR</sequence>
<proteinExistence type="predicted"/>
<dbReference type="Pfam" id="PF01266">
    <property type="entry name" value="DAO"/>
    <property type="match status" value="1"/>
</dbReference>
<dbReference type="Gene3D" id="3.50.50.60">
    <property type="entry name" value="FAD/NAD(P)-binding domain"/>
    <property type="match status" value="1"/>
</dbReference>
<protein>
    <submittedName>
        <fullName evidence="2">FAD-binding oxidoreductase</fullName>
    </submittedName>
</protein>
<evidence type="ECO:0000313" key="3">
    <source>
        <dbReference type="Proteomes" id="UP000675047"/>
    </source>
</evidence>
<name>A0A940XFA0_9FLAO</name>
<dbReference type="Gene3D" id="3.30.9.10">
    <property type="entry name" value="D-Amino Acid Oxidase, subunit A, domain 2"/>
    <property type="match status" value="1"/>
</dbReference>
<organism evidence="2 3">
    <name type="scientific">Flavobacterium geliluteum</name>
    <dbReference type="NCBI Taxonomy" id="2816120"/>
    <lineage>
        <taxon>Bacteria</taxon>
        <taxon>Pseudomonadati</taxon>
        <taxon>Bacteroidota</taxon>
        <taxon>Flavobacteriia</taxon>
        <taxon>Flavobacteriales</taxon>
        <taxon>Flavobacteriaceae</taxon>
        <taxon>Flavobacterium</taxon>
    </lineage>
</organism>
<dbReference type="Proteomes" id="UP000675047">
    <property type="component" value="Unassembled WGS sequence"/>
</dbReference>
<dbReference type="PANTHER" id="PTHR13847">
    <property type="entry name" value="SARCOSINE DEHYDROGENASE-RELATED"/>
    <property type="match status" value="1"/>
</dbReference>
<dbReference type="InterPro" id="IPR036188">
    <property type="entry name" value="FAD/NAD-bd_sf"/>
</dbReference>
<dbReference type="RefSeq" id="WP_210666656.1">
    <property type="nucleotide sequence ID" value="NZ_JAGFBV010000016.1"/>
</dbReference>
<gene>
    <name evidence="2" type="ORF">J3495_11265</name>
</gene>
<comment type="caution">
    <text evidence="2">The sequence shown here is derived from an EMBL/GenBank/DDBJ whole genome shotgun (WGS) entry which is preliminary data.</text>
</comment>
<dbReference type="PANTHER" id="PTHR13847:SF201">
    <property type="entry name" value="PUTATIBE OXIDOREDUCTASE"/>
    <property type="match status" value="1"/>
</dbReference>
<dbReference type="EMBL" id="JAGFBV010000016">
    <property type="protein sequence ID" value="MBP4138665.1"/>
    <property type="molecule type" value="Genomic_DNA"/>
</dbReference>
<dbReference type="GO" id="GO:0005737">
    <property type="term" value="C:cytoplasm"/>
    <property type="evidence" value="ECO:0007669"/>
    <property type="project" value="TreeGrafter"/>
</dbReference>
<feature type="domain" description="FAD dependent oxidoreductase" evidence="1">
    <location>
        <begin position="30"/>
        <end position="375"/>
    </location>
</feature>
<keyword evidence="3" id="KW-1185">Reference proteome</keyword>
<evidence type="ECO:0000259" key="1">
    <source>
        <dbReference type="Pfam" id="PF01266"/>
    </source>
</evidence>
<dbReference type="InterPro" id="IPR006076">
    <property type="entry name" value="FAD-dep_OxRdtase"/>
</dbReference>